<organism evidence="1 2">
    <name type="scientific">Patellaria atrata CBS 101060</name>
    <dbReference type="NCBI Taxonomy" id="1346257"/>
    <lineage>
        <taxon>Eukaryota</taxon>
        <taxon>Fungi</taxon>
        <taxon>Dikarya</taxon>
        <taxon>Ascomycota</taxon>
        <taxon>Pezizomycotina</taxon>
        <taxon>Dothideomycetes</taxon>
        <taxon>Dothideomycetes incertae sedis</taxon>
        <taxon>Patellariales</taxon>
        <taxon>Patellariaceae</taxon>
        <taxon>Patellaria</taxon>
    </lineage>
</organism>
<dbReference type="EMBL" id="MU006101">
    <property type="protein sequence ID" value="KAF2837078.1"/>
    <property type="molecule type" value="Genomic_DNA"/>
</dbReference>
<dbReference type="AlphaFoldDB" id="A0A9P4S8M8"/>
<sequence>MSKKGVSGTHKPKSISAIQSKCSRSPFFKELPDFENRKFVSSKHELFFVRIASPPSPLPSRSKSACPKFDLTTALTAKLASVPVRNPSHPMLPVHAPSSQTAVISSKVINDDGHQESTGQILPRVSLCLGVTLHAQRAIPPCRVPLTWKKLTLVSGRIRVPCSRSFRLTPWGGKEGPQLLPDDGRRREDVSCGRLCNRSNWGRDSLICLP</sequence>
<evidence type="ECO:0000313" key="2">
    <source>
        <dbReference type="Proteomes" id="UP000799429"/>
    </source>
</evidence>
<evidence type="ECO:0000313" key="1">
    <source>
        <dbReference type="EMBL" id="KAF2837078.1"/>
    </source>
</evidence>
<dbReference type="Proteomes" id="UP000799429">
    <property type="component" value="Unassembled WGS sequence"/>
</dbReference>
<comment type="caution">
    <text evidence="1">The sequence shown here is derived from an EMBL/GenBank/DDBJ whole genome shotgun (WGS) entry which is preliminary data.</text>
</comment>
<accession>A0A9P4S8M8</accession>
<protein>
    <submittedName>
        <fullName evidence="1">Uncharacterized protein</fullName>
    </submittedName>
</protein>
<gene>
    <name evidence="1" type="ORF">M501DRAFT_996232</name>
</gene>
<name>A0A9P4S8M8_9PEZI</name>
<reference evidence="1" key="1">
    <citation type="journal article" date="2020" name="Stud. Mycol.">
        <title>101 Dothideomycetes genomes: a test case for predicting lifestyles and emergence of pathogens.</title>
        <authorList>
            <person name="Haridas S."/>
            <person name="Albert R."/>
            <person name="Binder M."/>
            <person name="Bloem J."/>
            <person name="Labutti K."/>
            <person name="Salamov A."/>
            <person name="Andreopoulos B."/>
            <person name="Baker S."/>
            <person name="Barry K."/>
            <person name="Bills G."/>
            <person name="Bluhm B."/>
            <person name="Cannon C."/>
            <person name="Castanera R."/>
            <person name="Culley D."/>
            <person name="Daum C."/>
            <person name="Ezra D."/>
            <person name="Gonzalez J."/>
            <person name="Henrissat B."/>
            <person name="Kuo A."/>
            <person name="Liang C."/>
            <person name="Lipzen A."/>
            <person name="Lutzoni F."/>
            <person name="Magnuson J."/>
            <person name="Mondo S."/>
            <person name="Nolan M."/>
            <person name="Ohm R."/>
            <person name="Pangilinan J."/>
            <person name="Park H.-J."/>
            <person name="Ramirez L."/>
            <person name="Alfaro M."/>
            <person name="Sun H."/>
            <person name="Tritt A."/>
            <person name="Yoshinaga Y."/>
            <person name="Zwiers L.-H."/>
            <person name="Turgeon B."/>
            <person name="Goodwin S."/>
            <person name="Spatafora J."/>
            <person name="Crous P."/>
            <person name="Grigoriev I."/>
        </authorList>
    </citation>
    <scope>NUCLEOTIDE SEQUENCE</scope>
    <source>
        <strain evidence="1">CBS 101060</strain>
    </source>
</reference>
<keyword evidence="2" id="KW-1185">Reference proteome</keyword>
<proteinExistence type="predicted"/>